<evidence type="ECO:0000313" key="9">
    <source>
        <dbReference type="EMBL" id="RFA39272.1"/>
    </source>
</evidence>
<keyword evidence="3 6" id="KW-0808">Transferase</keyword>
<evidence type="ECO:0000256" key="1">
    <source>
        <dbReference type="ARBA" id="ARBA00007487"/>
    </source>
</evidence>
<evidence type="ECO:0000256" key="6">
    <source>
        <dbReference type="RuleBase" id="RU366026"/>
    </source>
</evidence>
<proteinExistence type="inferred from homology"/>
<accession>A0A3E0X373</accession>
<keyword evidence="4 6" id="KW-0547">Nucleotide-binding</keyword>
<evidence type="ECO:0000256" key="5">
    <source>
        <dbReference type="ARBA" id="ARBA00022840"/>
    </source>
</evidence>
<dbReference type="SUPFAM" id="SSF89028">
    <property type="entry name" value="Cobalamin adenosyltransferase-like"/>
    <property type="match status" value="1"/>
</dbReference>
<organism evidence="9 10">
    <name type="scientific">Alkalilimnicola ehrlichii</name>
    <dbReference type="NCBI Taxonomy" id="351052"/>
    <lineage>
        <taxon>Bacteria</taxon>
        <taxon>Pseudomonadati</taxon>
        <taxon>Pseudomonadota</taxon>
        <taxon>Gammaproteobacteria</taxon>
        <taxon>Chromatiales</taxon>
        <taxon>Ectothiorhodospiraceae</taxon>
        <taxon>Alkalilimnicola</taxon>
    </lineage>
</organism>
<dbReference type="OrthoDB" id="9778896at2"/>
<evidence type="ECO:0000256" key="3">
    <source>
        <dbReference type="ARBA" id="ARBA00022679"/>
    </source>
</evidence>
<dbReference type="InterPro" id="IPR036451">
    <property type="entry name" value="CblAdoTrfase-like_sf"/>
</dbReference>
<feature type="domain" description="Cobalamin adenosyltransferase-like" evidence="8">
    <location>
        <begin position="8"/>
        <end position="167"/>
    </location>
</feature>
<reference evidence="10" key="1">
    <citation type="submission" date="2017-05" db="EMBL/GenBank/DDBJ databases">
        <authorList>
            <person name="Sharma S."/>
            <person name="Sidhu C."/>
            <person name="Pinnaka A.K."/>
        </authorList>
    </citation>
    <scope>NUCLEOTIDE SEQUENCE [LARGE SCALE GENOMIC DNA]</scope>
    <source>
        <strain evidence="10">AK93</strain>
    </source>
</reference>
<comment type="catalytic activity">
    <reaction evidence="6">
        <text>2 cob(II)alamin + reduced [electron-transfer flavoprotein] + 2 ATP = 2 adenosylcob(III)alamin + 2 triphosphate + oxidized [electron-transfer flavoprotein] + 3 H(+)</text>
        <dbReference type="Rhea" id="RHEA:28671"/>
        <dbReference type="Rhea" id="RHEA-COMP:10685"/>
        <dbReference type="Rhea" id="RHEA-COMP:10686"/>
        <dbReference type="ChEBI" id="CHEBI:15378"/>
        <dbReference type="ChEBI" id="CHEBI:16304"/>
        <dbReference type="ChEBI" id="CHEBI:18036"/>
        <dbReference type="ChEBI" id="CHEBI:18408"/>
        <dbReference type="ChEBI" id="CHEBI:30616"/>
        <dbReference type="ChEBI" id="CHEBI:57692"/>
        <dbReference type="ChEBI" id="CHEBI:58307"/>
        <dbReference type="EC" id="2.5.1.17"/>
    </reaction>
</comment>
<comment type="subunit">
    <text evidence="2">Homotrimer.</text>
</comment>
<evidence type="ECO:0000256" key="2">
    <source>
        <dbReference type="ARBA" id="ARBA00011233"/>
    </source>
</evidence>
<dbReference type="RefSeq" id="WP_116300774.1">
    <property type="nucleotide sequence ID" value="NZ_NFZV01000001.1"/>
</dbReference>
<keyword evidence="6" id="KW-0169">Cobalamin biosynthesis</keyword>
<dbReference type="EC" id="2.5.1.17" evidence="6"/>
<evidence type="ECO:0000256" key="4">
    <source>
        <dbReference type="ARBA" id="ARBA00022741"/>
    </source>
</evidence>
<dbReference type="Pfam" id="PF01923">
    <property type="entry name" value="Cob_adeno_trans"/>
    <property type="match status" value="1"/>
</dbReference>
<comment type="caution">
    <text evidence="9">The sequence shown here is derived from an EMBL/GenBank/DDBJ whole genome shotgun (WGS) entry which is preliminary data.</text>
</comment>
<evidence type="ECO:0000313" key="10">
    <source>
        <dbReference type="Proteomes" id="UP000256763"/>
    </source>
</evidence>
<dbReference type="FunFam" id="1.20.1200.10:FF:000001">
    <property type="entry name" value="Cob(I)yrinic acid a,c-diamide adenosyltransferase"/>
    <property type="match status" value="1"/>
</dbReference>
<keyword evidence="5 6" id="KW-0067">ATP-binding</keyword>
<dbReference type="GO" id="GO:0009236">
    <property type="term" value="P:cobalamin biosynthetic process"/>
    <property type="evidence" value="ECO:0007669"/>
    <property type="project" value="UniProtKB-UniRule"/>
</dbReference>
<dbReference type="UniPathway" id="UPA00148">
    <property type="reaction ID" value="UER00233"/>
</dbReference>
<protein>
    <recommendedName>
        <fullName evidence="6">Corrinoid adenosyltransferase</fullName>
        <ecNumber evidence="6">2.5.1.17</ecNumber>
    </recommendedName>
    <alternativeName>
        <fullName evidence="6">Cob(II)alamin adenosyltransferase</fullName>
    </alternativeName>
    <alternativeName>
        <fullName evidence="6">Cob(II)yrinic acid a,c-diamide adenosyltransferase</fullName>
    </alternativeName>
    <alternativeName>
        <fullName evidence="6">Cobinamide/cobalamin adenosyltransferase</fullName>
    </alternativeName>
</protein>
<comment type="similarity">
    <text evidence="1 6">Belongs to the Cob(I)alamin adenosyltransferase family.</text>
</comment>
<dbReference type="EMBL" id="NFZW01000001">
    <property type="protein sequence ID" value="RFA39272.1"/>
    <property type="molecule type" value="Genomic_DNA"/>
</dbReference>
<evidence type="ECO:0000256" key="7">
    <source>
        <dbReference type="SAM" id="MobiDB-lite"/>
    </source>
</evidence>
<dbReference type="Gene3D" id="1.20.1200.10">
    <property type="entry name" value="Cobalamin adenosyltransferase-like"/>
    <property type="match status" value="1"/>
</dbReference>
<dbReference type="GO" id="GO:0008817">
    <property type="term" value="F:corrinoid adenosyltransferase activity"/>
    <property type="evidence" value="ECO:0007669"/>
    <property type="project" value="UniProtKB-UniRule"/>
</dbReference>
<dbReference type="AlphaFoldDB" id="A0A3E0X373"/>
<dbReference type="InterPro" id="IPR029499">
    <property type="entry name" value="PduO-typ"/>
</dbReference>
<name>A0A3E0X373_9GAMM</name>
<dbReference type="GO" id="GO:0005524">
    <property type="term" value="F:ATP binding"/>
    <property type="evidence" value="ECO:0007669"/>
    <property type="project" value="UniProtKB-UniRule"/>
</dbReference>
<evidence type="ECO:0000259" key="8">
    <source>
        <dbReference type="Pfam" id="PF01923"/>
    </source>
</evidence>
<gene>
    <name evidence="9" type="ORF">CAL65_00110</name>
</gene>
<comment type="pathway">
    <text evidence="6">Cofactor biosynthesis; adenosylcobalamin biosynthesis; adenosylcobalamin from cob(II)yrinate a,c-diamide: step 2/7.</text>
</comment>
<dbReference type="NCBIfam" id="TIGR00636">
    <property type="entry name" value="PduO_Nterm"/>
    <property type="match status" value="1"/>
</dbReference>
<keyword evidence="10" id="KW-1185">Reference proteome</keyword>
<feature type="region of interest" description="Disordered" evidence="7">
    <location>
        <begin position="1"/>
        <end position="21"/>
    </location>
</feature>
<comment type="catalytic activity">
    <reaction evidence="6">
        <text>2 cob(II)yrinate a,c diamide + reduced [electron-transfer flavoprotein] + 2 ATP = 2 adenosylcob(III)yrinate a,c-diamide + 2 triphosphate + oxidized [electron-transfer flavoprotein] + 3 H(+)</text>
        <dbReference type="Rhea" id="RHEA:11528"/>
        <dbReference type="Rhea" id="RHEA-COMP:10685"/>
        <dbReference type="Rhea" id="RHEA-COMP:10686"/>
        <dbReference type="ChEBI" id="CHEBI:15378"/>
        <dbReference type="ChEBI" id="CHEBI:18036"/>
        <dbReference type="ChEBI" id="CHEBI:30616"/>
        <dbReference type="ChEBI" id="CHEBI:57692"/>
        <dbReference type="ChEBI" id="CHEBI:58307"/>
        <dbReference type="ChEBI" id="CHEBI:58503"/>
        <dbReference type="ChEBI" id="CHEBI:58537"/>
        <dbReference type="EC" id="2.5.1.17"/>
    </reaction>
</comment>
<dbReference type="PANTHER" id="PTHR12213">
    <property type="entry name" value="CORRINOID ADENOSYLTRANSFERASE"/>
    <property type="match status" value="1"/>
</dbReference>
<dbReference type="PANTHER" id="PTHR12213:SF0">
    <property type="entry name" value="CORRINOID ADENOSYLTRANSFERASE MMAB"/>
    <property type="match status" value="1"/>
</dbReference>
<dbReference type="InterPro" id="IPR016030">
    <property type="entry name" value="CblAdoTrfase-like"/>
</dbReference>
<sequence>MGNRLSRIYTRTGDKGTTGLADGSRVGKDDLRVECMGAVDELNSALGLALSHPLPSPLGEILSPIQHRLFDIGAELSMPEYSATRSEDITQLEQGLDALNEELPPLKEFVLPGGTPAAAYCHIARATCRRAERVLVALNKRDSGINPESLRYLNRLSDLLFVAARYAARSGGNQEVLWQPRPM</sequence>
<dbReference type="Proteomes" id="UP000256763">
    <property type="component" value="Unassembled WGS sequence"/>
</dbReference>